<feature type="domain" description="G" evidence="5">
    <location>
        <begin position="145"/>
        <end position="175"/>
    </location>
</feature>
<proteinExistence type="inferred from homology"/>
<keyword evidence="2 3" id="KW-0342">GTP-binding</keyword>
<evidence type="ECO:0000259" key="5">
    <source>
        <dbReference type="Pfam" id="PF01926"/>
    </source>
</evidence>
<gene>
    <name evidence="6" type="ORF">QBZ16_002865</name>
</gene>
<comment type="caution">
    <text evidence="6">The sequence shown here is derived from an EMBL/GenBank/DDBJ whole genome shotgun (WGS) entry which is preliminary data.</text>
</comment>
<dbReference type="PIRSF" id="PIRSF006230">
    <property type="entry name" value="MG442"/>
    <property type="match status" value="1"/>
</dbReference>
<dbReference type="InterPro" id="IPR016478">
    <property type="entry name" value="GTPase_MTG1"/>
</dbReference>
<keyword evidence="7" id="KW-1185">Reference proteome</keyword>
<dbReference type="InterPro" id="IPR023179">
    <property type="entry name" value="GTP-bd_ortho_bundle_sf"/>
</dbReference>
<dbReference type="EMBL" id="JASFZW010000003">
    <property type="protein sequence ID" value="KAK2079174.1"/>
    <property type="molecule type" value="Genomic_DNA"/>
</dbReference>
<accession>A0AAD9IIJ2</accession>
<dbReference type="AlphaFoldDB" id="A0AAD9IIJ2"/>
<evidence type="ECO:0000313" key="7">
    <source>
        <dbReference type="Proteomes" id="UP001255856"/>
    </source>
</evidence>
<dbReference type="Proteomes" id="UP001255856">
    <property type="component" value="Unassembled WGS sequence"/>
</dbReference>
<dbReference type="Pfam" id="PF01926">
    <property type="entry name" value="MMR_HSR1"/>
    <property type="match status" value="1"/>
</dbReference>
<evidence type="ECO:0000256" key="1">
    <source>
        <dbReference type="ARBA" id="ARBA00022741"/>
    </source>
</evidence>
<dbReference type="InterPro" id="IPR006073">
    <property type="entry name" value="GTP-bd"/>
</dbReference>
<comment type="subcellular location">
    <subcellularLocation>
        <location evidence="3">Mitochondrion inner membrane</location>
        <topology evidence="3">Peripheral membrane protein</topology>
    </subcellularLocation>
</comment>
<dbReference type="PANTHER" id="PTHR45782:SF5">
    <property type="entry name" value="DAR GTPASE 3, CHLOROPLASTIC"/>
    <property type="match status" value="1"/>
</dbReference>
<dbReference type="InterPro" id="IPR027417">
    <property type="entry name" value="P-loop_NTPase"/>
</dbReference>
<dbReference type="SUPFAM" id="SSF52540">
    <property type="entry name" value="P-loop containing nucleoside triphosphate hydrolases"/>
    <property type="match status" value="1"/>
</dbReference>
<dbReference type="GO" id="GO:0005743">
    <property type="term" value="C:mitochondrial inner membrane"/>
    <property type="evidence" value="ECO:0007669"/>
    <property type="project" value="UniProtKB-SubCell"/>
</dbReference>
<protein>
    <recommendedName>
        <fullName evidence="3">Mitochondrial GTPase 1</fullName>
    </recommendedName>
</protein>
<organism evidence="6 7">
    <name type="scientific">Prototheca wickerhamii</name>
    <dbReference type="NCBI Taxonomy" id="3111"/>
    <lineage>
        <taxon>Eukaryota</taxon>
        <taxon>Viridiplantae</taxon>
        <taxon>Chlorophyta</taxon>
        <taxon>core chlorophytes</taxon>
        <taxon>Trebouxiophyceae</taxon>
        <taxon>Chlorellales</taxon>
        <taxon>Chlorellaceae</taxon>
        <taxon>Prototheca</taxon>
    </lineage>
</organism>
<dbReference type="Gene3D" id="3.40.50.300">
    <property type="entry name" value="P-loop containing nucleotide triphosphate hydrolases"/>
    <property type="match status" value="1"/>
</dbReference>
<evidence type="ECO:0000313" key="6">
    <source>
        <dbReference type="EMBL" id="KAK2079174.1"/>
    </source>
</evidence>
<evidence type="ECO:0000256" key="2">
    <source>
        <dbReference type="ARBA" id="ARBA00023134"/>
    </source>
</evidence>
<keyword evidence="1 3" id="KW-0547">Nucleotide-binding</keyword>
<feature type="binding site" evidence="4">
    <location>
        <begin position="77"/>
        <end position="80"/>
    </location>
    <ligand>
        <name>GTP</name>
        <dbReference type="ChEBI" id="CHEBI:37565"/>
    </ligand>
</feature>
<dbReference type="GO" id="GO:0003924">
    <property type="term" value="F:GTPase activity"/>
    <property type="evidence" value="ECO:0007669"/>
    <property type="project" value="TreeGrafter"/>
</dbReference>
<keyword evidence="3" id="KW-0496">Mitochondrion</keyword>
<dbReference type="PANTHER" id="PTHR45782">
    <property type="entry name" value="MITOCHONDRIAL RIBOSOME-ASSOCIATED GTPASE 1"/>
    <property type="match status" value="1"/>
</dbReference>
<dbReference type="Gene3D" id="1.10.1580.10">
    <property type="match status" value="1"/>
</dbReference>
<dbReference type="GO" id="GO:0005525">
    <property type="term" value="F:GTP binding"/>
    <property type="evidence" value="ECO:0007669"/>
    <property type="project" value="UniProtKB-KW"/>
</dbReference>
<sequence length="274" mass="30100">MQADWDDLQKALQPQQKGATIQWYPGHVAAAERELKRRLEAVDVVIEVRDGRCPRATAHPMLPKWSGKGSTRLVLLNRADMIEPEDRRAWSLALEAERGAAGGAVWTNGRLGAGVEAVLATLRAAAAGIDARRARRGLRPRPVRAAVVGFPNVGKSALINRLLGRRARESAARPGEAAAHLAACDDIGAAGYEALHVAAALLETLRRLPRARAHLRALQRCYGLAWPDAESGEAFLHELARRRFNDEPPRAAERVLRDFRELRLGKICLELPRS</sequence>
<evidence type="ECO:0000256" key="4">
    <source>
        <dbReference type="PIRSR" id="PIRSR006230-1"/>
    </source>
</evidence>
<evidence type="ECO:0000256" key="3">
    <source>
        <dbReference type="PIRNR" id="PIRNR006230"/>
    </source>
</evidence>
<name>A0AAD9IIJ2_PROWI</name>
<comment type="similarity">
    <text evidence="3">Belongs to the TRAFAC class YlqF/YawG GTPase family. MTG1 subfamily.</text>
</comment>
<reference evidence="6" key="1">
    <citation type="submission" date="2021-01" db="EMBL/GenBank/DDBJ databases">
        <authorList>
            <person name="Eckstrom K.M.E."/>
        </authorList>
    </citation>
    <scope>NUCLEOTIDE SEQUENCE</scope>
    <source>
        <strain evidence="6">UVCC 0001</strain>
    </source>
</reference>
<dbReference type="GO" id="GO:0032543">
    <property type="term" value="P:mitochondrial translation"/>
    <property type="evidence" value="ECO:0007669"/>
    <property type="project" value="TreeGrafter"/>
</dbReference>